<evidence type="ECO:0000313" key="5">
    <source>
        <dbReference type="Proteomes" id="UP000050794"/>
    </source>
</evidence>
<proteinExistence type="predicted"/>
<feature type="domain" description="K Homology" evidence="3">
    <location>
        <begin position="53"/>
        <end position="124"/>
    </location>
</feature>
<reference evidence="4 5" key="2">
    <citation type="submission" date="2018-11" db="EMBL/GenBank/DDBJ databases">
        <authorList>
            <consortium name="Pathogen Informatics"/>
        </authorList>
    </citation>
    <scope>NUCLEOTIDE SEQUENCE [LARGE SCALE GENOMIC DNA]</scope>
</reference>
<dbReference type="SMART" id="SM00322">
    <property type="entry name" value="KH"/>
    <property type="match status" value="2"/>
</dbReference>
<sequence>MGEPQKVQTAVRMVEDILMSRDGHHPAHRYGVYQHPIGGAQQAIGEVKSVGASQWYLQVIVPRESVGMIIGKRGEMIKRIAEESGAKIQFKPDDDNSAPHRNALIEGTAEQIEKATRLISEVIHRTGANDRGDLFHMHVAASKAGLVIGRGGENIKQVSVYSVATVRNSNDMCADSGAHIELSREPPPNTFEKIFIIKGSPQQIHHAQHLIRIKVEKVLYANAIFTVQFWFSGDSVAIWCSEQNLSLLFGTALELDLRAVYPCFD</sequence>
<keyword evidence="2" id="KW-0694">RNA-binding</keyword>
<evidence type="ECO:0000313" key="4">
    <source>
        <dbReference type="EMBL" id="VDM46937.1"/>
    </source>
</evidence>
<evidence type="ECO:0000259" key="3">
    <source>
        <dbReference type="SMART" id="SM00322"/>
    </source>
</evidence>
<accession>A0A183V4E6</accession>
<dbReference type="PROSITE" id="PS50084">
    <property type="entry name" value="KH_TYPE_1"/>
    <property type="match status" value="2"/>
</dbReference>
<dbReference type="EMBL" id="UYWY01022985">
    <property type="protein sequence ID" value="VDM46937.1"/>
    <property type="molecule type" value="Genomic_DNA"/>
</dbReference>
<organism evidence="5 6">
    <name type="scientific">Toxocara canis</name>
    <name type="common">Canine roundworm</name>
    <dbReference type="NCBI Taxonomy" id="6265"/>
    <lineage>
        <taxon>Eukaryota</taxon>
        <taxon>Metazoa</taxon>
        <taxon>Ecdysozoa</taxon>
        <taxon>Nematoda</taxon>
        <taxon>Chromadorea</taxon>
        <taxon>Rhabditida</taxon>
        <taxon>Spirurina</taxon>
        <taxon>Ascaridomorpha</taxon>
        <taxon>Ascaridoidea</taxon>
        <taxon>Toxocaridae</taxon>
        <taxon>Toxocara</taxon>
    </lineage>
</organism>
<name>A0A183V4E6_TOXCA</name>
<dbReference type="SUPFAM" id="SSF54791">
    <property type="entry name" value="Eukaryotic type KH-domain (KH-domain type I)"/>
    <property type="match status" value="2"/>
</dbReference>
<dbReference type="Proteomes" id="UP000050794">
    <property type="component" value="Unassembled WGS sequence"/>
</dbReference>
<evidence type="ECO:0000256" key="1">
    <source>
        <dbReference type="ARBA" id="ARBA00022737"/>
    </source>
</evidence>
<reference evidence="6" key="1">
    <citation type="submission" date="2016-06" db="UniProtKB">
        <authorList>
            <consortium name="WormBaseParasite"/>
        </authorList>
    </citation>
    <scope>IDENTIFICATION</scope>
</reference>
<dbReference type="Gene3D" id="3.30.1370.10">
    <property type="entry name" value="K Homology domain, type 1"/>
    <property type="match status" value="2"/>
</dbReference>
<dbReference type="WBParaSite" id="TCNE_0001561701-mRNA-1">
    <property type="protein sequence ID" value="TCNE_0001561701-mRNA-1"/>
    <property type="gene ID" value="TCNE_0001561701"/>
</dbReference>
<dbReference type="InterPro" id="IPR036612">
    <property type="entry name" value="KH_dom_type_1_sf"/>
</dbReference>
<gene>
    <name evidence="4" type="ORF">TCNE_LOCUS15616</name>
</gene>
<dbReference type="InterPro" id="IPR004088">
    <property type="entry name" value="KH_dom_type_1"/>
</dbReference>
<keyword evidence="1" id="KW-0677">Repeat</keyword>
<keyword evidence="5" id="KW-1185">Reference proteome</keyword>
<dbReference type="AlphaFoldDB" id="A0A183V4E6"/>
<feature type="domain" description="K Homology" evidence="3">
    <location>
        <begin position="131"/>
        <end position="216"/>
    </location>
</feature>
<evidence type="ECO:0000313" key="6">
    <source>
        <dbReference type="WBParaSite" id="TCNE_0001561701-mRNA-1"/>
    </source>
</evidence>
<dbReference type="PANTHER" id="PTHR10288">
    <property type="entry name" value="KH DOMAIN CONTAINING RNA BINDING PROTEIN"/>
    <property type="match status" value="1"/>
</dbReference>
<dbReference type="GO" id="GO:0003723">
    <property type="term" value="F:RNA binding"/>
    <property type="evidence" value="ECO:0007669"/>
    <property type="project" value="UniProtKB-UniRule"/>
</dbReference>
<dbReference type="CDD" id="cd22398">
    <property type="entry name" value="KH-I_FUBP_rpt3"/>
    <property type="match status" value="1"/>
</dbReference>
<dbReference type="InterPro" id="IPR004087">
    <property type="entry name" value="KH_dom"/>
</dbReference>
<protein>
    <submittedName>
        <fullName evidence="6">RNA-binding protein Nova-1</fullName>
    </submittedName>
</protein>
<dbReference type="Pfam" id="PF00013">
    <property type="entry name" value="KH_1"/>
    <property type="match status" value="3"/>
</dbReference>
<evidence type="ECO:0000256" key="2">
    <source>
        <dbReference type="PROSITE-ProRule" id="PRU00117"/>
    </source>
</evidence>